<dbReference type="VEuPathDB" id="FungiDB:BO70DRAFT_395058"/>
<proteinExistence type="predicted"/>
<accession>A0A317WIP8</accession>
<dbReference type="InterPro" id="IPR046347">
    <property type="entry name" value="bZIP_sf"/>
</dbReference>
<sequence>MSSSSTSEQGNATTFTDDPTATPTEYFTSLPSRWETIGLIFSVLCIGARLLPRHDLPRHPSTTIHPFFRSEHRKRPLVAVYCMDKGLCTFLGRPPRIVKRFINTDPPVDVPLETVMGGDSDAVVVGVASTGWNKRGVFTRGSYTRVVEVSLTDYLQGEELVRSVEEICSQQRKSAIPFQQGYAASAAQRTSSATQRRVKSRCVCIWDLSAGEKDLLQPSNPPLDLSPSDFDFDLDLALASSASFPPVDPTLFYDSPADSLTGSALSSLSDTCYDQDQILGYPDLSCANLIPVPGADSDAIASLLSSPDLSESLNLFPSPGVQSVPDPSHHPSTQSQPNPQTQMPSISSSTSPFVTTSRAEPAPKEPPNRVKKRELNTLAARRYRQRRLDRMSELEAELEAVKRERDELKMRVSKLEGETDALRSMVKVQDKQ</sequence>
<feature type="compositionally biased region" description="Low complexity" evidence="2">
    <location>
        <begin position="330"/>
        <end position="345"/>
    </location>
</feature>
<feature type="compositionally biased region" description="Low complexity" evidence="2">
    <location>
        <begin position="12"/>
        <end position="22"/>
    </location>
</feature>
<reference evidence="4 5" key="1">
    <citation type="submission" date="2016-12" db="EMBL/GenBank/DDBJ databases">
        <title>The genomes of Aspergillus section Nigri reveals drivers in fungal speciation.</title>
        <authorList>
            <consortium name="DOE Joint Genome Institute"/>
            <person name="Vesth T.C."/>
            <person name="Nybo J."/>
            <person name="Theobald S."/>
            <person name="Brandl J."/>
            <person name="Frisvad J.C."/>
            <person name="Nielsen K.F."/>
            <person name="Lyhne E.K."/>
            <person name="Kogle M.E."/>
            <person name="Kuo A."/>
            <person name="Riley R."/>
            <person name="Clum A."/>
            <person name="Nolan M."/>
            <person name="Lipzen A."/>
            <person name="Salamov A."/>
            <person name="Henrissat B."/>
            <person name="Wiebenga A."/>
            <person name="De Vries R.P."/>
            <person name="Grigoriev I.V."/>
            <person name="Mortensen U.H."/>
            <person name="Andersen M.R."/>
            <person name="Baker S.E."/>
        </authorList>
    </citation>
    <scope>NUCLEOTIDE SEQUENCE [LARGE SCALE GENOMIC DNA]</scope>
    <source>
        <strain evidence="4 5">CBS 117.55</strain>
    </source>
</reference>
<feature type="region of interest" description="Disordered" evidence="2">
    <location>
        <begin position="1"/>
        <end position="22"/>
    </location>
</feature>
<keyword evidence="1" id="KW-0175">Coiled coil</keyword>
<dbReference type="SMART" id="SM00338">
    <property type="entry name" value="BRLZ"/>
    <property type="match status" value="1"/>
</dbReference>
<feature type="coiled-coil region" evidence="1">
    <location>
        <begin position="384"/>
        <end position="425"/>
    </location>
</feature>
<feature type="compositionally biased region" description="Polar residues" evidence="2">
    <location>
        <begin position="346"/>
        <end position="358"/>
    </location>
</feature>
<dbReference type="Gene3D" id="1.20.5.170">
    <property type="match status" value="1"/>
</dbReference>
<dbReference type="InterPro" id="IPR004827">
    <property type="entry name" value="bZIP"/>
</dbReference>
<name>A0A317WIP8_9EURO</name>
<gene>
    <name evidence="4" type="ORF">BO70DRAFT_395058</name>
</gene>
<organism evidence="4 5">
    <name type="scientific">Aspergillus heteromorphus CBS 117.55</name>
    <dbReference type="NCBI Taxonomy" id="1448321"/>
    <lineage>
        <taxon>Eukaryota</taxon>
        <taxon>Fungi</taxon>
        <taxon>Dikarya</taxon>
        <taxon>Ascomycota</taxon>
        <taxon>Pezizomycotina</taxon>
        <taxon>Eurotiomycetes</taxon>
        <taxon>Eurotiomycetidae</taxon>
        <taxon>Eurotiales</taxon>
        <taxon>Aspergillaceae</taxon>
        <taxon>Aspergillus</taxon>
        <taxon>Aspergillus subgen. Circumdati</taxon>
    </lineage>
</organism>
<dbReference type="OrthoDB" id="2257100at2759"/>
<evidence type="ECO:0000313" key="5">
    <source>
        <dbReference type="Proteomes" id="UP000247233"/>
    </source>
</evidence>
<evidence type="ECO:0000313" key="4">
    <source>
        <dbReference type="EMBL" id="PWY85925.1"/>
    </source>
</evidence>
<dbReference type="PROSITE" id="PS50217">
    <property type="entry name" value="BZIP"/>
    <property type="match status" value="1"/>
</dbReference>
<evidence type="ECO:0000256" key="1">
    <source>
        <dbReference type="SAM" id="Coils"/>
    </source>
</evidence>
<dbReference type="CDD" id="cd12148">
    <property type="entry name" value="fungal_TF_MHR"/>
    <property type="match status" value="1"/>
</dbReference>
<dbReference type="EMBL" id="MSFL01000008">
    <property type="protein sequence ID" value="PWY85925.1"/>
    <property type="molecule type" value="Genomic_DNA"/>
</dbReference>
<dbReference type="Proteomes" id="UP000247233">
    <property type="component" value="Unassembled WGS sequence"/>
</dbReference>
<dbReference type="Pfam" id="PF07716">
    <property type="entry name" value="bZIP_2"/>
    <property type="match status" value="1"/>
</dbReference>
<feature type="domain" description="BZIP" evidence="3">
    <location>
        <begin position="366"/>
        <end position="429"/>
    </location>
</feature>
<protein>
    <recommendedName>
        <fullName evidence="3">BZIP domain-containing protein</fullName>
    </recommendedName>
</protein>
<evidence type="ECO:0000256" key="2">
    <source>
        <dbReference type="SAM" id="MobiDB-lite"/>
    </source>
</evidence>
<dbReference type="RefSeq" id="XP_025400477.1">
    <property type="nucleotide sequence ID" value="XM_025546504.1"/>
</dbReference>
<dbReference type="STRING" id="1448321.A0A317WIP8"/>
<keyword evidence="5" id="KW-1185">Reference proteome</keyword>
<dbReference type="SUPFAM" id="SSF57959">
    <property type="entry name" value="Leucine zipper domain"/>
    <property type="match status" value="1"/>
</dbReference>
<dbReference type="GO" id="GO:0003700">
    <property type="term" value="F:DNA-binding transcription factor activity"/>
    <property type="evidence" value="ECO:0007669"/>
    <property type="project" value="InterPro"/>
</dbReference>
<feature type="region of interest" description="Disordered" evidence="2">
    <location>
        <begin position="314"/>
        <end position="378"/>
    </location>
</feature>
<dbReference type="AlphaFoldDB" id="A0A317WIP8"/>
<comment type="caution">
    <text evidence="4">The sequence shown here is derived from an EMBL/GenBank/DDBJ whole genome shotgun (WGS) entry which is preliminary data.</text>
</comment>
<feature type="compositionally biased region" description="Polar residues" evidence="2">
    <location>
        <begin position="1"/>
        <end position="11"/>
    </location>
</feature>
<dbReference type="GeneID" id="37068741"/>
<evidence type="ECO:0000259" key="3">
    <source>
        <dbReference type="PROSITE" id="PS50217"/>
    </source>
</evidence>